<evidence type="ECO:0000313" key="9">
    <source>
        <dbReference type="EMBL" id="KAK7739418.1"/>
    </source>
</evidence>
<evidence type="ECO:0000256" key="7">
    <source>
        <dbReference type="SAM" id="MobiDB-lite"/>
    </source>
</evidence>
<sequence>MPYPFVLPTTSAFSYSSSFTCESHPSLPLSASTQRGVVRDVLKKHKRSSPQSQSANLPTIISAITGYLPYLLAVDSGLNHRTIGNGLEIFSIIQRSNVPLNIEWRPTLADVFIPGKRENARVKIHSLEYEVAFVLATVGYTYTLLARTALHPLFSTTTTEDLYAIGSQPRQASISTATKHLLDAASVYDHLARRAERPHGSHLSSPPCADVSAATARAQCELALAEATLLAVLKDDPYPAVVAQDRNQNDKEWMYKAPDIPKVRAHLFARLCVAAAEHAAKAHSLCASQGGGGGPIGGGSIRFGSKKSKEEGEDSGGGGGGAVSSGKLNEGFIKYLEDLRRTSRAKACRFFGIDAELGGQTGNAIGWLHAAYQELGVEVRDPSKKSSGLGKLKKEWSEKREDRRVEKGTTWGADAGKLEETRVIEMLEAKWSKQNDTVRAYTPCSIMDSIQAKFTLGRRLLIHMSQMFTQAITPAGTLLAQMPSAREIHTLKPFDVPVLDNLTLNAMRAPPDRSDDFGDENSSDEETVVPSRQAPGALELALRASAGPLDGSADVAELGAAPAADKAAGLGVLDHGEAAVAPPPALLTRDTLHELHVRVPGALHRVRVRRQPAIRAGGVLRPAHRPSVRRVDVVCGNEEAAVRGRAVVSLVDRHRVLVSLLLVHASEGPWDVLEAGVVVDGGEVAAPRRPVGFCLERIPDELVEALLAIVEGLPGLVARKHFEAFARSEFNKNLSIEKRDFAAIEFLLRKGRRQLESYSGPGIKDIK</sequence>
<comment type="similarity">
    <text evidence="2">Belongs to the palC family.</text>
</comment>
<evidence type="ECO:0000256" key="2">
    <source>
        <dbReference type="ARBA" id="ARBA00010997"/>
    </source>
</evidence>
<evidence type="ECO:0000313" key="10">
    <source>
        <dbReference type="Proteomes" id="UP001430848"/>
    </source>
</evidence>
<comment type="similarity">
    <text evidence="6">Belongs to the complex I LYR family. SDHAF1 subfamily.</text>
</comment>
<evidence type="ECO:0000256" key="5">
    <source>
        <dbReference type="ARBA" id="ARBA00023186"/>
    </source>
</evidence>
<keyword evidence="10" id="KW-1185">Reference proteome</keyword>
<feature type="domain" description="BRO1" evidence="8">
    <location>
        <begin position="1"/>
        <end position="289"/>
    </location>
</feature>
<accession>A0ABR1PL68</accession>
<evidence type="ECO:0000256" key="3">
    <source>
        <dbReference type="ARBA" id="ARBA00022193"/>
    </source>
</evidence>
<reference evidence="9 10" key="1">
    <citation type="submission" date="2024-02" db="EMBL/GenBank/DDBJ databases">
        <title>De novo assembly and annotation of 12 fungi associated with fruit tree decline syndrome in Ontario, Canada.</title>
        <authorList>
            <person name="Sulman M."/>
            <person name="Ellouze W."/>
            <person name="Ilyukhin E."/>
        </authorList>
    </citation>
    <scope>NUCLEOTIDE SEQUENCE [LARGE SCALE GENOMIC DNA]</scope>
    <source>
        <strain evidence="9 10">M169</strain>
    </source>
</reference>
<protein>
    <recommendedName>
        <fullName evidence="3">pH-response regulator protein palC</fullName>
    </recommendedName>
</protein>
<comment type="caution">
    <text evidence="9">The sequence shown here is derived from an EMBL/GenBank/DDBJ whole genome shotgun (WGS) entry which is preliminary data.</text>
</comment>
<dbReference type="PANTHER" id="PTHR40463">
    <property type="entry name" value="PH-RESPONSE REGULATOR PROTEIN PALC"/>
    <property type="match status" value="1"/>
</dbReference>
<dbReference type="PANTHER" id="PTHR40463:SF1">
    <property type="entry name" value="PH-RESPONSE REGULATOR PROTEIN PALC"/>
    <property type="match status" value="1"/>
</dbReference>
<dbReference type="Pfam" id="PF05347">
    <property type="entry name" value="Complex1_LYR"/>
    <property type="match status" value="1"/>
</dbReference>
<dbReference type="InterPro" id="IPR008011">
    <property type="entry name" value="Complex1_LYR_dom"/>
</dbReference>
<dbReference type="EMBL" id="JAKNSF020000004">
    <property type="protein sequence ID" value="KAK7739418.1"/>
    <property type="molecule type" value="Genomic_DNA"/>
</dbReference>
<evidence type="ECO:0000256" key="4">
    <source>
        <dbReference type="ARBA" id="ARBA00023128"/>
    </source>
</evidence>
<keyword evidence="5" id="KW-0143">Chaperone</keyword>
<feature type="compositionally biased region" description="Acidic residues" evidence="7">
    <location>
        <begin position="517"/>
        <end position="527"/>
    </location>
</feature>
<feature type="region of interest" description="Disordered" evidence="7">
    <location>
        <begin position="297"/>
        <end position="323"/>
    </location>
</feature>
<organism evidence="9 10">
    <name type="scientific">Diaporthe eres</name>
    <name type="common">Phomopsis oblonga</name>
    <dbReference type="NCBI Taxonomy" id="83184"/>
    <lineage>
        <taxon>Eukaryota</taxon>
        <taxon>Fungi</taxon>
        <taxon>Dikarya</taxon>
        <taxon>Ascomycota</taxon>
        <taxon>Pezizomycotina</taxon>
        <taxon>Sordariomycetes</taxon>
        <taxon>Sordariomycetidae</taxon>
        <taxon>Diaporthales</taxon>
        <taxon>Diaporthaceae</taxon>
        <taxon>Diaporthe</taxon>
        <taxon>Diaporthe eres species complex</taxon>
    </lineage>
</organism>
<dbReference type="CDD" id="cd20268">
    <property type="entry name" value="Complex1_LYR_SDHAF1_LYRM8"/>
    <property type="match status" value="1"/>
</dbReference>
<name>A0ABR1PL68_DIAER</name>
<feature type="region of interest" description="Disordered" evidence="7">
    <location>
        <begin position="507"/>
        <end position="534"/>
    </location>
</feature>
<dbReference type="SMART" id="SM01041">
    <property type="entry name" value="BRO1"/>
    <property type="match status" value="1"/>
</dbReference>
<evidence type="ECO:0000256" key="6">
    <source>
        <dbReference type="ARBA" id="ARBA00025715"/>
    </source>
</evidence>
<evidence type="ECO:0000259" key="8">
    <source>
        <dbReference type="PROSITE" id="PS51180"/>
    </source>
</evidence>
<dbReference type="Gene3D" id="1.25.40.280">
    <property type="entry name" value="alix/aip1 like domains"/>
    <property type="match status" value="1"/>
</dbReference>
<gene>
    <name evidence="9" type="ORF">SLS63_001762</name>
</gene>
<dbReference type="InterPro" id="IPR045295">
    <property type="entry name" value="Complex1_LYR_SDHAF1_LYRM8"/>
</dbReference>
<keyword evidence="4" id="KW-0496">Mitochondrion</keyword>
<dbReference type="InterPro" id="IPR004328">
    <property type="entry name" value="BRO1_dom"/>
</dbReference>
<evidence type="ECO:0000256" key="1">
    <source>
        <dbReference type="ARBA" id="ARBA00004305"/>
    </source>
</evidence>
<dbReference type="PROSITE" id="PS51180">
    <property type="entry name" value="BRO1"/>
    <property type="match status" value="1"/>
</dbReference>
<comment type="subcellular location">
    <subcellularLocation>
        <location evidence="1">Mitochondrion matrix</location>
    </subcellularLocation>
</comment>
<dbReference type="InterPro" id="IPR038499">
    <property type="entry name" value="BRO1_sf"/>
</dbReference>
<dbReference type="InterPro" id="IPR037505">
    <property type="entry name" value="pH-resp_palC"/>
</dbReference>
<dbReference type="Proteomes" id="UP001430848">
    <property type="component" value="Unassembled WGS sequence"/>
</dbReference>
<proteinExistence type="inferred from homology"/>